<dbReference type="Gene3D" id="1.10.1540.10">
    <property type="entry name" value="BEACH domain"/>
    <property type="match status" value="2"/>
</dbReference>
<dbReference type="InterPro" id="IPR036372">
    <property type="entry name" value="BEACH_dom_sf"/>
</dbReference>
<keyword evidence="1" id="KW-0175">Coiled coil</keyword>
<dbReference type="PROSITE" id="PS51783">
    <property type="entry name" value="PH_BEACH"/>
    <property type="match status" value="1"/>
</dbReference>
<dbReference type="Gene3D" id="2.30.29.30">
    <property type="entry name" value="Pleckstrin-homology domain (PH domain)/Phosphotyrosine-binding domain (PTB)"/>
    <property type="match status" value="1"/>
</dbReference>
<keyword evidence="6" id="KW-1185">Reference proteome</keyword>
<protein>
    <submittedName>
        <fullName evidence="5">WD40-repeat-containing domain</fullName>
    </submittedName>
</protein>
<dbReference type="InterPro" id="IPR011993">
    <property type="entry name" value="PH-like_dom_sf"/>
</dbReference>
<dbReference type="SUPFAM" id="SSF81837">
    <property type="entry name" value="BEACH domain"/>
    <property type="match status" value="2"/>
</dbReference>
<dbReference type="InterPro" id="IPR036322">
    <property type="entry name" value="WD40_repeat_dom_sf"/>
</dbReference>
<evidence type="ECO:0000256" key="1">
    <source>
        <dbReference type="SAM" id="Coils"/>
    </source>
</evidence>
<dbReference type="PANTHER" id="PTHR13743">
    <property type="entry name" value="BEIGE/BEACH-RELATED"/>
    <property type="match status" value="1"/>
</dbReference>
<evidence type="ECO:0000259" key="3">
    <source>
        <dbReference type="PROSITE" id="PS50197"/>
    </source>
</evidence>
<accession>A0A0V0QU92</accession>
<name>A0A0V0QU92_PSEPJ</name>
<feature type="region of interest" description="Disordered" evidence="2">
    <location>
        <begin position="226"/>
        <end position="245"/>
    </location>
</feature>
<feature type="region of interest" description="Disordered" evidence="2">
    <location>
        <begin position="2372"/>
        <end position="2396"/>
    </location>
</feature>
<dbReference type="Proteomes" id="UP000054937">
    <property type="component" value="Unassembled WGS sequence"/>
</dbReference>
<dbReference type="PANTHER" id="PTHR13743:SF112">
    <property type="entry name" value="BEACH DOMAIN-CONTAINING PROTEIN"/>
    <property type="match status" value="1"/>
</dbReference>
<gene>
    <name evidence="5" type="ORF">PPERSA_01049</name>
</gene>
<reference evidence="5 6" key="1">
    <citation type="journal article" date="2015" name="Sci. Rep.">
        <title>Genome of the facultative scuticociliatosis pathogen Pseudocohnilembus persalinus provides insight into its virulence through horizontal gene transfer.</title>
        <authorList>
            <person name="Xiong J."/>
            <person name="Wang G."/>
            <person name="Cheng J."/>
            <person name="Tian M."/>
            <person name="Pan X."/>
            <person name="Warren A."/>
            <person name="Jiang C."/>
            <person name="Yuan D."/>
            <person name="Miao W."/>
        </authorList>
    </citation>
    <scope>NUCLEOTIDE SEQUENCE [LARGE SCALE GENOMIC DNA]</scope>
    <source>
        <strain evidence="5">36N120E</strain>
    </source>
</reference>
<dbReference type="SUPFAM" id="SSF50978">
    <property type="entry name" value="WD40 repeat-like"/>
    <property type="match status" value="1"/>
</dbReference>
<organism evidence="5 6">
    <name type="scientific">Pseudocohnilembus persalinus</name>
    <name type="common">Ciliate</name>
    <dbReference type="NCBI Taxonomy" id="266149"/>
    <lineage>
        <taxon>Eukaryota</taxon>
        <taxon>Sar</taxon>
        <taxon>Alveolata</taxon>
        <taxon>Ciliophora</taxon>
        <taxon>Intramacronucleata</taxon>
        <taxon>Oligohymenophorea</taxon>
        <taxon>Scuticociliatia</taxon>
        <taxon>Philasterida</taxon>
        <taxon>Pseudocohnilembidae</taxon>
        <taxon>Pseudocohnilembus</taxon>
    </lineage>
</organism>
<feature type="compositionally biased region" description="Basic and acidic residues" evidence="2">
    <location>
        <begin position="2386"/>
        <end position="2396"/>
    </location>
</feature>
<dbReference type="PROSITE" id="PS50197">
    <property type="entry name" value="BEACH"/>
    <property type="match status" value="1"/>
</dbReference>
<evidence type="ECO:0000313" key="6">
    <source>
        <dbReference type="Proteomes" id="UP000054937"/>
    </source>
</evidence>
<dbReference type="Pfam" id="PF14844">
    <property type="entry name" value="PH_BEACH"/>
    <property type="match status" value="1"/>
</dbReference>
<evidence type="ECO:0000256" key="2">
    <source>
        <dbReference type="SAM" id="MobiDB-lite"/>
    </source>
</evidence>
<dbReference type="InParanoid" id="A0A0V0QU92"/>
<sequence>MDLKYAFEQIVNIDKVNIQLCQFKKSITDIRNLKSLVPPQMVKNMADQLPQEYKEILQKTQNIQKIMLTEIQMDIQKFITEKSNQFSKNLKNNYNNLQEQVKNSGESIKTFLVFLNILFWNLEKYVPQNNIQEKGQQQINLDEEDNRKRQTEVFRLILKCCEIFLRNCDFEDYFFEQLVSDSKINEKNQQVKTNIIVQDSIKEQVNEQSDILDKSQQNQKNYQKIQEKTSSNLSEIKERESQESSINKSLDNNAFKIKQNCEISKSQVLSLGSNSNSNLNNISMNNNNNSFNISQKIQEENLQEELQERELENWEQQDDQLFVDFLYHIQVVIQQYQNEGHINIEQQLGNILNQLVDFLKFYLDFHQADSELYGQQVEQTNSYINIITLNTFFLCVLFNNMTDYKDDDTKLNKLFNQIVKGEYILSVDCDLFANILNYGQENYYQEERKKWLKQLIKGFKDEKDFGHYQDEVKRQIKAVYQKGEVNVIMTKLSKINGYLLQIQNPYFLELFLKIYVHFLQKDSYQNQEQKIDYNELKEFYLNLLKMTIKTQIRNSLQLNYGKSVYFLMQMLKYETEQYKNVIKDLLQYSLNNNFSIKQFKQCLEVSIEQDEDNKENKQSLDDSADSFSNYMMTPMSNQELIEYKQFESISYAENQINNNVTQLSRQQFQQKLQFEIILQFLQMSLYFIENSDKKKNYYYFRGEQSGIVADFENQNQSFSKFKDGFYVLFDAQLENNYQGQKNLQSSQNKETIFTQNCLLSFVLLNKQMEQYQIKVEYGLKEKTIQRNEYVQYIIIKIEQPDKNSKNNKQIITQIFPLPENKTNKNLFLLMYKKDRNKFYLYLNGEQIVQKEKDISKVKLEKFEQLQYLTIGCSIQYQPQFEGGFELAERNFEINQFFQGKIHFLYVVAHKLDDKRIVQQYDIYKNSKNDFVQMTHEFKRLFEHFKENVYFMLNLNCYELAIQEYQIQNFQKIDKFKIYQNYEQQRHQNFVSYTPLRFKPYLNQDIKKKKKWNIVTKIMGSSTSKVAEQDIIEPKIYFKNVNFIQRNQFQKLLLSAGNIEIFFYIFEILEQQGRIVIEQNKNQSEKIIENLLKVVQKLCGGDKQKYQDVFVEFMEPQKQGDSFFKSHGNGIYILRNLIKKYINTNGCSQELQGFYKEGFRKMIEYDISNKNQNFIIIIKGMIESVINDEQMKMKNRYNEVLDESLNLLVQIFLYHDQYKFQQKTEKAQDQFQNAGLMGYQDKVVKKLDEDATFKQNISYLQDKLPYLKLTKTFQTICKHIQQLQNYYDNCEISMLLIVIKRLHLVDKQMMHIFLQEIVQIYNKLAEKAKAYSKYDQIINFTRTIFKNKKFYLLFQVQIEKIEQMDKKIQENIQSLLYDLLYRVILNDDEGSEKLLQLFFQNQQLCFNNMLYVLSEKSRNLTQEPINMNDQKKWKLWKNCIQITFYLEYFISINKDLIKNKTKEFSKFLNNYIKFLTKSNNHIIYQYNPTPILEELKDFTDLDINESWKEIQINALENGFKKNQKQRYIPKPPNGGILRAILSILKTSIFYGNNEVQTSALQILLQLTQDFLLFYKNNMDPYDSNASDLDKKVWPFMGVLLGCKSIQRHFKIQQDQKKSKQIYLFTKEVKKIYLIYILHFCMKFLVKQYQNNELADQNIGVAMQISRFIFNELQSEFNVVNYSQDINNVNGIKQRCQTLSNMSNIREGSSFAPSDSQIGDLEQLKYEFISNFVGITDYQWNQVKAQKIFSKINIFIKFFKQVPQDKINTIIQALSSYDSLKNYFNADNEIQTKQIYSSQLSGSQINSSQNTIEQKSLKITIEKEDNLQKRPSKNNNQVLSKQCTAILQYLNNTSKLLSIYKKTQKIQIKLYHMVIKYYIDKVIIRGTESELIQTSENMSNFYDNSSNQSPLRQNGSSNTMSNSQILNIQLQKNEVNNNIISTNNKNASQVQQQKNEVNPLDLVRNNMRNFLKEIKIIEGQKQNFEIKIDIDWKRLKKKIVKDRGFWSNKQENQDQIRLFKIDKAECSSRRRYFLKIDKKWNKKNYKVRNGSLDLTTLAVKSRKVSEISYEENVSRTNSITTTNTENKSIQMDNNNEKQEYILSIQEQNEQKDEILYRSDCEYITQKGSIYGELQIRSKQTLFISTGKKRPESRNYIWGSTQLIQTKKQKQWNNIDIKKIFSRRFNLKDMAIEFQTKENKFYFFTFYEPSKQKEVFQAFQKHSLNYNIKDRNIEKKQDRFQYKEYEKKWAQGKISNFQYLMLVNTYSGRSLNDLSQYFIFPWILKKYSGSRQELDLSNSENYRRLDLPMGQQNQQRYEKDFLQRFEDAYKEYQKEEKNYINHKNLVFNYYQKLAKKIDKKNKQIKKDKNFAATIMKRQDTGSQSQLDTNSERNSEVEEIKGTDLSESKLLKIQFTPNNKLIQQQQHLQLEKDIESMQEEYNRYKQAYMDSYELLNIYRDQFCHYRTHYSSAPIVYGYLIRLEPFSSLHHDFQGGKFDVGDRLFHNIIGQWTTCTTNTGDVRELIPEFYFMPDFLINKNKLDLGQQQNGTYIDNVKLPEWVETQTADEFVFTLREALESRYVSKYLHKWIDLIFGVNNGQDQQQKRAIENGNLFRYLTYIDSLNILEEKDPEGNYLIQDQLLISNITQLQWWGVCPDKLFSKEHRQKEISREKSYLNSILQKDCFSSSPVEQMDLLFYYEGKGIVKINKNNTLTIYNMKFGIHNKDPKIKKIGSENIDQTLKFQSGRKNQFAFFENKLFIAGYSGISCKIINFDFNEKRDKQSIIDIGNHHYEFTTCLDVGKNLLCIGSRDCRISVFKLQNLQSPTPETILYGHHSEIVAIRIFQEYKA</sequence>
<feature type="domain" description="BEACH" evidence="3">
    <location>
        <begin position="2231"/>
        <end position="2663"/>
    </location>
</feature>
<comment type="caution">
    <text evidence="5">The sequence shown here is derived from an EMBL/GenBank/DDBJ whole genome shotgun (WGS) entry which is preliminary data.</text>
</comment>
<feature type="coiled-coil region" evidence="1">
    <location>
        <begin position="2416"/>
        <end position="2443"/>
    </location>
</feature>
<dbReference type="InterPro" id="IPR050865">
    <property type="entry name" value="BEACH_Domain"/>
</dbReference>
<dbReference type="SUPFAM" id="SSF50729">
    <property type="entry name" value="PH domain-like"/>
    <property type="match status" value="1"/>
</dbReference>
<dbReference type="InterPro" id="IPR000409">
    <property type="entry name" value="BEACH_dom"/>
</dbReference>
<evidence type="ECO:0000259" key="4">
    <source>
        <dbReference type="PROSITE" id="PS51783"/>
    </source>
</evidence>
<dbReference type="Pfam" id="PF02138">
    <property type="entry name" value="Beach"/>
    <property type="match status" value="2"/>
</dbReference>
<evidence type="ECO:0000313" key="5">
    <source>
        <dbReference type="EMBL" id="KRX05971.1"/>
    </source>
</evidence>
<dbReference type="SMART" id="SM01026">
    <property type="entry name" value="Beach"/>
    <property type="match status" value="1"/>
</dbReference>
<dbReference type="CDD" id="cd06071">
    <property type="entry name" value="Beach"/>
    <property type="match status" value="1"/>
</dbReference>
<proteinExistence type="predicted"/>
<feature type="domain" description="BEACH-type PH" evidence="4">
    <location>
        <begin position="2107"/>
        <end position="2217"/>
    </location>
</feature>
<dbReference type="InterPro" id="IPR023362">
    <property type="entry name" value="PH-BEACH_dom"/>
</dbReference>
<dbReference type="EMBL" id="LDAU01000102">
    <property type="protein sequence ID" value="KRX05971.1"/>
    <property type="molecule type" value="Genomic_DNA"/>
</dbReference>